<dbReference type="AlphaFoldDB" id="A0A5J9VZ21"/>
<evidence type="ECO:0000313" key="2">
    <source>
        <dbReference type="Proteomes" id="UP000324897"/>
    </source>
</evidence>
<evidence type="ECO:0000313" key="1">
    <source>
        <dbReference type="EMBL" id="TVU40875.1"/>
    </source>
</evidence>
<dbReference type="Gramene" id="TVU40875">
    <property type="protein sequence ID" value="TVU40875"/>
    <property type="gene ID" value="EJB05_14356"/>
</dbReference>
<keyword evidence="2" id="KW-1185">Reference proteome</keyword>
<gene>
    <name evidence="1" type="ORF">EJB05_14356</name>
</gene>
<dbReference type="Proteomes" id="UP000324897">
    <property type="component" value="Chromosome 4"/>
</dbReference>
<name>A0A5J9VZ21_9POAL</name>
<sequence length="128" mass="13623">MVRLEGDLVFGGRLVAAVDLVLFVPAVRLEMTFFFATVWACGCVTDACCGGGVFGPGSWAPCASSSDMNQGWGKQLVVILVFLSGCRSQDSFGLRQAGGDGLNKELCVQLCLLWKSPNADAFERIASH</sequence>
<protein>
    <submittedName>
        <fullName evidence="1">Uncharacterized protein</fullName>
    </submittedName>
</protein>
<accession>A0A5J9VZ21</accession>
<organism evidence="1 2">
    <name type="scientific">Eragrostis curvula</name>
    <name type="common">weeping love grass</name>
    <dbReference type="NCBI Taxonomy" id="38414"/>
    <lineage>
        <taxon>Eukaryota</taxon>
        <taxon>Viridiplantae</taxon>
        <taxon>Streptophyta</taxon>
        <taxon>Embryophyta</taxon>
        <taxon>Tracheophyta</taxon>
        <taxon>Spermatophyta</taxon>
        <taxon>Magnoliopsida</taxon>
        <taxon>Liliopsida</taxon>
        <taxon>Poales</taxon>
        <taxon>Poaceae</taxon>
        <taxon>PACMAD clade</taxon>
        <taxon>Chloridoideae</taxon>
        <taxon>Eragrostideae</taxon>
        <taxon>Eragrostidinae</taxon>
        <taxon>Eragrostis</taxon>
    </lineage>
</organism>
<reference evidence="1 2" key="1">
    <citation type="journal article" date="2019" name="Sci. Rep.">
        <title>A high-quality genome of Eragrostis curvula grass provides insights into Poaceae evolution and supports new strategies to enhance forage quality.</title>
        <authorList>
            <person name="Carballo J."/>
            <person name="Santos B.A.C.M."/>
            <person name="Zappacosta D."/>
            <person name="Garbus I."/>
            <person name="Selva J.P."/>
            <person name="Gallo C.A."/>
            <person name="Diaz A."/>
            <person name="Albertini E."/>
            <person name="Caccamo M."/>
            <person name="Echenique V."/>
        </authorList>
    </citation>
    <scope>NUCLEOTIDE SEQUENCE [LARGE SCALE GENOMIC DNA]</scope>
    <source>
        <strain evidence="2">cv. Victoria</strain>
        <tissue evidence="1">Leaf</tissue>
    </source>
</reference>
<dbReference type="EMBL" id="RWGY01000007">
    <property type="protein sequence ID" value="TVU40875.1"/>
    <property type="molecule type" value="Genomic_DNA"/>
</dbReference>
<proteinExistence type="predicted"/>
<comment type="caution">
    <text evidence="1">The sequence shown here is derived from an EMBL/GenBank/DDBJ whole genome shotgun (WGS) entry which is preliminary data.</text>
</comment>